<comment type="caution">
    <text evidence="1">The sequence shown here is derived from an EMBL/GenBank/DDBJ whole genome shotgun (WGS) entry which is preliminary data.</text>
</comment>
<dbReference type="AlphaFoldDB" id="A0A0A3Z6U0"/>
<dbReference type="Proteomes" id="UP000030351">
    <property type="component" value="Unassembled WGS sequence"/>
</dbReference>
<protein>
    <submittedName>
        <fullName evidence="1">Uncharacterized protein</fullName>
    </submittedName>
</protein>
<organism evidence="1 2">
    <name type="scientific">Erwinia typographi</name>
    <dbReference type="NCBI Taxonomy" id="371042"/>
    <lineage>
        <taxon>Bacteria</taxon>
        <taxon>Pseudomonadati</taxon>
        <taxon>Pseudomonadota</taxon>
        <taxon>Gammaproteobacteria</taxon>
        <taxon>Enterobacterales</taxon>
        <taxon>Erwiniaceae</taxon>
        <taxon>Erwinia</taxon>
    </lineage>
</organism>
<evidence type="ECO:0000313" key="1">
    <source>
        <dbReference type="EMBL" id="KGT94807.1"/>
    </source>
</evidence>
<sequence>MLVEQLPPKPLSKEEQLIFDDITSSGSAYFKPRAIQVTRFVGTPESWQGIFESEEHYFQWLSANRLHRIDDDLVEYFSEAIAVA</sequence>
<evidence type="ECO:0000313" key="2">
    <source>
        <dbReference type="Proteomes" id="UP000030351"/>
    </source>
</evidence>
<accession>A0A0A3Z6U0</accession>
<gene>
    <name evidence="1" type="ORF">NG99_06555</name>
</gene>
<name>A0A0A3Z6U0_9GAMM</name>
<reference evidence="1 2" key="1">
    <citation type="submission" date="2014-10" db="EMBL/GenBank/DDBJ databases">
        <title>Genome sequence of Erwinia typographi M043b.</title>
        <authorList>
            <person name="Chan K.-G."/>
            <person name="Tan W.-S."/>
        </authorList>
    </citation>
    <scope>NUCLEOTIDE SEQUENCE [LARGE SCALE GENOMIC DNA]</scope>
    <source>
        <strain evidence="1 2">M043b</strain>
    </source>
</reference>
<dbReference type="EMBL" id="JRUQ01000024">
    <property type="protein sequence ID" value="KGT94807.1"/>
    <property type="molecule type" value="Genomic_DNA"/>
</dbReference>
<keyword evidence="2" id="KW-1185">Reference proteome</keyword>
<proteinExistence type="predicted"/>